<sequence length="50" mass="6353">MPQTMPMNWLSLYFFILILFILINIKMFYNLNNYPMKNNKFINKNFNWKW</sequence>
<evidence type="ECO:0000313" key="2">
    <source>
        <dbReference type="EMBL" id="ARH54406.1"/>
    </source>
</evidence>
<gene>
    <name evidence="2" type="primary">atp8</name>
</gene>
<accession>A0A343C313</accession>
<keyword evidence="1" id="KW-0812">Transmembrane</keyword>
<dbReference type="EMBL" id="KX087298">
    <property type="protein sequence ID" value="ARH54406.1"/>
    <property type="molecule type" value="Genomic_DNA"/>
</dbReference>
<keyword evidence="1" id="KW-1133">Transmembrane helix</keyword>
<name>A0A343C313_9CUCU</name>
<keyword evidence="2" id="KW-0496">Mitochondrion</keyword>
<evidence type="ECO:0000256" key="1">
    <source>
        <dbReference type="SAM" id="Phobius"/>
    </source>
</evidence>
<dbReference type="AlphaFoldDB" id="A0A343C313"/>
<geneLocation type="mitochondrion" evidence="2"/>
<keyword evidence="1" id="KW-0472">Membrane</keyword>
<protein>
    <submittedName>
        <fullName evidence="2">ATP synthase F0 subunit 8</fullName>
    </submittedName>
</protein>
<feature type="transmembrane region" description="Helical" evidence="1">
    <location>
        <begin position="12"/>
        <end position="31"/>
    </location>
</feature>
<proteinExistence type="predicted"/>
<reference evidence="2" key="1">
    <citation type="submission" date="2016-04" db="EMBL/GenBank/DDBJ databases">
        <title>Mitochondria of beetle species.</title>
        <authorList>
            <person name="Hunter A."/>
            <person name="Moriniere J."/>
            <person name="Tang P."/>
            <person name="Linard B."/>
            <person name="Crampton-Platt A."/>
            <person name="Vogler A.P."/>
        </authorList>
    </citation>
    <scope>NUCLEOTIDE SEQUENCE</scope>
</reference>
<organism evidence="2">
    <name type="scientific">Hippodamia undecimnotata</name>
    <dbReference type="NCBI Taxonomy" id="703263"/>
    <lineage>
        <taxon>Eukaryota</taxon>
        <taxon>Metazoa</taxon>
        <taxon>Ecdysozoa</taxon>
        <taxon>Arthropoda</taxon>
        <taxon>Hexapoda</taxon>
        <taxon>Insecta</taxon>
        <taxon>Pterygota</taxon>
        <taxon>Neoptera</taxon>
        <taxon>Endopterygota</taxon>
        <taxon>Coleoptera</taxon>
        <taxon>Polyphaga</taxon>
        <taxon>Cucujiformia</taxon>
        <taxon>Coccinelloidea</taxon>
        <taxon>Coccinellidae</taxon>
        <taxon>Coccinellinae</taxon>
        <taxon>Coccinellini</taxon>
        <taxon>Hippodamia</taxon>
    </lineage>
</organism>